<protein>
    <recommendedName>
        <fullName evidence="1">CHK kinase-like domain-containing protein</fullName>
    </recommendedName>
</protein>
<evidence type="ECO:0000313" key="2">
    <source>
        <dbReference type="EMBL" id="CAD1476435.1"/>
    </source>
</evidence>
<gene>
    <name evidence="2" type="ORF">MHI_LOCUS644815</name>
</gene>
<evidence type="ECO:0000259" key="1">
    <source>
        <dbReference type="SMART" id="SM00587"/>
    </source>
</evidence>
<dbReference type="InterPro" id="IPR015897">
    <property type="entry name" value="CHK_kinase-like"/>
</dbReference>
<organism evidence="2 3">
    <name type="scientific">Heterotrigona itama</name>
    <dbReference type="NCBI Taxonomy" id="395501"/>
    <lineage>
        <taxon>Eukaryota</taxon>
        <taxon>Metazoa</taxon>
        <taxon>Ecdysozoa</taxon>
        <taxon>Arthropoda</taxon>
        <taxon>Hexapoda</taxon>
        <taxon>Insecta</taxon>
        <taxon>Pterygota</taxon>
        <taxon>Neoptera</taxon>
        <taxon>Endopterygota</taxon>
        <taxon>Hymenoptera</taxon>
        <taxon>Apocrita</taxon>
        <taxon>Aculeata</taxon>
        <taxon>Apoidea</taxon>
        <taxon>Anthophila</taxon>
        <taxon>Apidae</taxon>
        <taxon>Heterotrigona</taxon>
    </lineage>
</organism>
<evidence type="ECO:0000313" key="3">
    <source>
        <dbReference type="Proteomes" id="UP000752696"/>
    </source>
</evidence>
<comment type="caution">
    <text evidence="2">The sequence shown here is derived from an EMBL/GenBank/DDBJ whole genome shotgun (WGS) entry which is preliminary data.</text>
</comment>
<dbReference type="Pfam" id="PF02958">
    <property type="entry name" value="EcKL"/>
    <property type="match status" value="1"/>
</dbReference>
<dbReference type="SUPFAM" id="SSF56112">
    <property type="entry name" value="Protein kinase-like (PK-like)"/>
    <property type="match status" value="1"/>
</dbReference>
<name>A0A6V7H8J0_9HYME</name>
<feature type="non-terminal residue" evidence="2">
    <location>
        <position position="1"/>
    </location>
</feature>
<dbReference type="PANTHER" id="PTHR11012:SF55">
    <property type="entry name" value="BHLH DOMAIN-CONTAINING PROTEIN"/>
    <property type="match status" value="1"/>
</dbReference>
<accession>A0A6V7H8J0</accession>
<dbReference type="InterPro" id="IPR011009">
    <property type="entry name" value="Kinase-like_dom_sf"/>
</dbReference>
<dbReference type="OrthoDB" id="191037at2759"/>
<dbReference type="InterPro" id="IPR004119">
    <property type="entry name" value="EcKL"/>
</dbReference>
<sequence length="415" mass="47837">ETMSPSVEPLPIQKLDTLLAQALGNDFRIRQLEWKPLTAPGENFGSVMLAITVTLTRPSNKTETLNLVAKLPPTSAYLLDLFNSPVTFKKELRFYDMMAEEFINLQAENGLNEKDLSSLVPKFIVGRIGLKDPREFDEQAVIILENLKFSGYNTGDRILGLDRKHTEFAVENLAKLHALTIALRMKKPQLYERIAAEVMVGVLNETTEKCVNDMVKKTQSDCQGIEEIKPYLDQINRTIERDNQAKKNPAKPEEPWPTLIHNDFWVNNMMFRHNEKGEPVDMKMVDFQLCLCDYGVKDLIFFLISSANKEILDNNLDDMFELYYSCFIRMLKTLKVDTERFSKQKFDEILNRCGPEKFTHCAMMTQVIQAPKRNSSESKNVEGSDVFMDVSNNEIYRQKLIHTVTLFDKRGWLLK</sequence>
<keyword evidence="3" id="KW-1185">Reference proteome</keyword>
<dbReference type="Proteomes" id="UP000752696">
    <property type="component" value="Unassembled WGS sequence"/>
</dbReference>
<dbReference type="SMART" id="SM00587">
    <property type="entry name" value="CHK"/>
    <property type="match status" value="1"/>
</dbReference>
<reference evidence="2" key="1">
    <citation type="submission" date="2020-07" db="EMBL/GenBank/DDBJ databases">
        <authorList>
            <person name="Nazaruddin N."/>
        </authorList>
    </citation>
    <scope>NUCLEOTIDE SEQUENCE</scope>
</reference>
<dbReference type="PANTHER" id="PTHR11012">
    <property type="entry name" value="PROTEIN KINASE-LIKE DOMAIN-CONTAINING"/>
    <property type="match status" value="1"/>
</dbReference>
<dbReference type="Gene3D" id="3.90.1200.10">
    <property type="match status" value="1"/>
</dbReference>
<dbReference type="EMBL" id="CAJDYZ010009361">
    <property type="protein sequence ID" value="CAD1476435.1"/>
    <property type="molecule type" value="Genomic_DNA"/>
</dbReference>
<feature type="domain" description="CHK kinase-like" evidence="1">
    <location>
        <begin position="142"/>
        <end position="333"/>
    </location>
</feature>
<proteinExistence type="predicted"/>
<dbReference type="AlphaFoldDB" id="A0A6V7H8J0"/>